<dbReference type="GO" id="GO:0008289">
    <property type="term" value="F:lipid binding"/>
    <property type="evidence" value="ECO:0007669"/>
    <property type="project" value="UniProtKB-KW"/>
</dbReference>
<dbReference type="KEGG" id="dar:Daro_1546"/>
<dbReference type="Pfam" id="PF02645">
    <property type="entry name" value="DegV"/>
    <property type="match status" value="1"/>
</dbReference>
<dbReference type="PANTHER" id="PTHR33434:SF2">
    <property type="entry name" value="FATTY ACID-BINDING PROTEIN TM_1468"/>
    <property type="match status" value="1"/>
</dbReference>
<sequence>MRIGLVVDSACDLPREFLDRHGVLIMPITLRIGDALIEDRRHPEETLAFYARHLDRKGDDDFAESIPYSVSQIESLFLERLVLDYDYVFCLTITSTRSPIFDHAMKASRAILTKYKAIRREAGMEERFGLAVLSTRNLFTGQAVPVAEAVRLIRLGGLPSEIGLRLKHLIDETHTYLVPADLFHIYKRASKKGDTSLSWGSYTLGSWLNVKPILHCHRDITTTVDKVRGFEAGVEQLFDKAVRRIADGLDSPSICISYGGEPSAVVKLPGYARLARAAEDNGVEILVSPMSKTAAVNVGPGGLSLAFAAKGHQAH</sequence>
<dbReference type="AlphaFoldDB" id="Q47FT6"/>
<dbReference type="EMBL" id="CP000089">
    <property type="protein sequence ID" value="AAZ46295.1"/>
    <property type="molecule type" value="Genomic_DNA"/>
</dbReference>
<dbReference type="eggNOG" id="COG1307">
    <property type="taxonomic scope" value="Bacteria"/>
</dbReference>
<name>Q47FT6_DECAR</name>
<reference evidence="2" key="1">
    <citation type="submission" date="2005-08" db="EMBL/GenBank/DDBJ databases">
        <title>Complete sequence of Dechloromonas aromatica RCB.</title>
        <authorList>
            <person name="Salinero K.K."/>
            <person name="Copeland A."/>
            <person name="Lucas S."/>
            <person name="Lapidus A."/>
            <person name="Barry K."/>
            <person name="Detter J.C."/>
            <person name="Glavina T."/>
            <person name="Hammon N."/>
            <person name="Israni S."/>
            <person name="Pitluck S."/>
            <person name="Di Bartolo G."/>
            <person name="Trong S."/>
            <person name="Schmutz J."/>
            <person name="Larimer F."/>
            <person name="Land M."/>
            <person name="Ivanova N."/>
            <person name="Richardson P."/>
        </authorList>
    </citation>
    <scope>NUCLEOTIDE SEQUENCE</scope>
    <source>
        <strain evidence="2">RCB</strain>
    </source>
</reference>
<proteinExistence type="predicted"/>
<gene>
    <name evidence="2" type="ordered locus">Daro_1546</name>
</gene>
<accession>Q47FT6</accession>
<dbReference type="STRING" id="159087.Daro_1546"/>
<organism evidence="2">
    <name type="scientific">Dechloromonas aromatica (strain RCB)</name>
    <dbReference type="NCBI Taxonomy" id="159087"/>
    <lineage>
        <taxon>Bacteria</taxon>
        <taxon>Pseudomonadati</taxon>
        <taxon>Pseudomonadota</taxon>
        <taxon>Betaproteobacteria</taxon>
        <taxon>Rhodocyclales</taxon>
        <taxon>Azonexaceae</taxon>
        <taxon>Dechloromonas</taxon>
    </lineage>
</organism>
<dbReference type="Gene3D" id="3.40.50.10170">
    <property type="match status" value="1"/>
</dbReference>
<dbReference type="HOGENOM" id="CLU_069606_0_0_4"/>
<dbReference type="PANTHER" id="PTHR33434">
    <property type="entry name" value="DEGV DOMAIN-CONTAINING PROTEIN DR_1986-RELATED"/>
    <property type="match status" value="1"/>
</dbReference>
<protein>
    <submittedName>
        <fullName evidence="2">DegV</fullName>
    </submittedName>
</protein>
<dbReference type="Gene3D" id="3.30.1180.10">
    <property type="match status" value="1"/>
</dbReference>
<dbReference type="InterPro" id="IPR003797">
    <property type="entry name" value="DegV"/>
</dbReference>
<dbReference type="OrthoDB" id="6190387at2"/>
<dbReference type="PROSITE" id="PS51482">
    <property type="entry name" value="DEGV"/>
    <property type="match status" value="1"/>
</dbReference>
<dbReference type="InterPro" id="IPR050270">
    <property type="entry name" value="DegV_domain_contain"/>
</dbReference>
<keyword evidence="1" id="KW-0446">Lipid-binding</keyword>
<evidence type="ECO:0000313" key="2">
    <source>
        <dbReference type="EMBL" id="AAZ46295.1"/>
    </source>
</evidence>
<evidence type="ECO:0000256" key="1">
    <source>
        <dbReference type="ARBA" id="ARBA00023121"/>
    </source>
</evidence>
<dbReference type="InterPro" id="IPR043168">
    <property type="entry name" value="DegV_C"/>
</dbReference>
<dbReference type="SUPFAM" id="SSF82549">
    <property type="entry name" value="DAK1/DegV-like"/>
    <property type="match status" value="1"/>
</dbReference>